<name>A0A2N9EE64_FAGSY</name>
<evidence type="ECO:0000256" key="1">
    <source>
        <dbReference type="SAM" id="SignalP"/>
    </source>
</evidence>
<dbReference type="AlphaFoldDB" id="A0A2N9EE64"/>
<dbReference type="EMBL" id="OIVN01000260">
    <property type="protein sequence ID" value="SPC77246.1"/>
    <property type="molecule type" value="Genomic_DNA"/>
</dbReference>
<evidence type="ECO:0000313" key="2">
    <source>
        <dbReference type="EMBL" id="SPC77246.1"/>
    </source>
</evidence>
<dbReference type="PROSITE" id="PS51257">
    <property type="entry name" value="PROKAR_LIPOPROTEIN"/>
    <property type="match status" value="1"/>
</dbReference>
<reference evidence="2" key="1">
    <citation type="submission" date="2018-02" db="EMBL/GenBank/DDBJ databases">
        <authorList>
            <person name="Cohen D.B."/>
            <person name="Kent A.D."/>
        </authorList>
    </citation>
    <scope>NUCLEOTIDE SEQUENCE</scope>
</reference>
<dbReference type="GO" id="GO:0006952">
    <property type="term" value="P:defense response"/>
    <property type="evidence" value="ECO:0007669"/>
    <property type="project" value="InterPro"/>
</dbReference>
<feature type="signal peptide" evidence="1">
    <location>
        <begin position="1"/>
        <end position="29"/>
    </location>
</feature>
<protein>
    <recommendedName>
        <fullName evidence="3">Transmembrane protein</fullName>
    </recommendedName>
</protein>
<accession>A0A2N9EE64</accession>
<dbReference type="PANTHER" id="PTHR37245:SF4">
    <property type="entry name" value="PAMP-INDUCED SECRETED PEPTIDE 1"/>
    <property type="match status" value="1"/>
</dbReference>
<dbReference type="InterPro" id="IPR040273">
    <property type="entry name" value="PIP1"/>
</dbReference>
<evidence type="ECO:0008006" key="3">
    <source>
        <dbReference type="Google" id="ProtNLM"/>
    </source>
</evidence>
<dbReference type="PANTHER" id="PTHR37245">
    <property type="entry name" value="PAMP-INDUCED SECRETED PEPTIDE 1"/>
    <property type="match status" value="1"/>
</dbReference>
<feature type="chain" id="PRO_5014821949" description="Transmembrane protein" evidence="1">
    <location>
        <begin position="30"/>
        <end position="75"/>
    </location>
</feature>
<gene>
    <name evidence="2" type="ORF">FSB_LOCUS5128</name>
</gene>
<proteinExistence type="predicted"/>
<keyword evidence="1" id="KW-0732">Signal</keyword>
<organism evidence="2">
    <name type="scientific">Fagus sylvatica</name>
    <name type="common">Beechnut</name>
    <dbReference type="NCBI Taxonomy" id="28930"/>
    <lineage>
        <taxon>Eukaryota</taxon>
        <taxon>Viridiplantae</taxon>
        <taxon>Streptophyta</taxon>
        <taxon>Embryophyta</taxon>
        <taxon>Tracheophyta</taxon>
        <taxon>Spermatophyta</taxon>
        <taxon>Magnoliopsida</taxon>
        <taxon>eudicotyledons</taxon>
        <taxon>Gunneridae</taxon>
        <taxon>Pentapetalae</taxon>
        <taxon>rosids</taxon>
        <taxon>fabids</taxon>
        <taxon>Fagales</taxon>
        <taxon>Fagaceae</taxon>
        <taxon>Fagus</taxon>
    </lineage>
</organism>
<sequence length="75" mass="8239">MGFGKTSTILMMILLVTFVVISCHTGVEATRVLKEDFTSGNQLQTNSTIYEKAKYTMAYWLQRLPSGPSPSGPGH</sequence>